<feature type="region of interest" description="Disordered" evidence="1">
    <location>
        <begin position="591"/>
        <end position="620"/>
    </location>
</feature>
<evidence type="ECO:0000313" key="3">
    <source>
        <dbReference type="EMBL" id="CAJ2503937.1"/>
    </source>
</evidence>
<sequence length="752" mass="82994">MNENVQVKIDGSDEANVQVKHSRPSFWAGSFAHYRNNPHWGVIAYGRPGGDVKHTFHRIYERGAEDAGASNGKAGSTISNPLQTICRLLSEHGGFVATVPLETERVEKLVINVVDDESAHGYTLDSWAVTEAVGNGTMDKELLAPATAVDVTCDIKKINKPTIDAARQVNRMQPIRSTANESPGTVVEEAQDTKHRAQRAYCQMFAVCMYAEDLRYGGGDDFLAALRDKTSFLNSIRLASYCCTLGYVEGCCCLLHQVNDDGDRVWWNDQAFWTHEFLPSLAEWENLQLAAVGPQQHLVVASLSDHDEYMSIVYVRALELANMYTSSMMRSDDVVAIRNHNASMRFEALLVMITSTCKYACARALSVSLKADFSVSAGLHSRHESTYNEFSVNPPLDHYRGKLAASKGSLNDVWETVNKNEVEPAILRTTLNIICSRTPLTWSIQCRRLLRVATFGREVGIFRASISGRPWSRGCEKRFHSRPHASQHANGKEDAATDADLTSLRQKLGATFRANLALKDLPQGLQGKQHPSNGSGSQVDAGPQGALGVTYAGLAIAQGVAGAGLAMAPSNGQAGTDMIRFRQLFERPINQYPKPQASSYPPPSTPHDNIDEDEDDKDDDDVAGVVKTEVYLLCLQSASTRFFIFASRNMQHRIHQRSRWTTCYRPPKGQVVLQEDDQQHNDAEPLASSSEDDLYQANGPTTAKPLTFATRSPTSKRRSPSFRPVVALLPVTASYQGSDRKAKLIVKFRETP</sequence>
<dbReference type="AlphaFoldDB" id="A0AAI8VAA8"/>
<evidence type="ECO:0000256" key="1">
    <source>
        <dbReference type="SAM" id="MobiDB-lite"/>
    </source>
</evidence>
<feature type="region of interest" description="Disordered" evidence="1">
    <location>
        <begin position="476"/>
        <end position="497"/>
    </location>
</feature>
<name>A0AAI8VAA8_9PEZI</name>
<keyword evidence="4" id="KW-1185">Reference proteome</keyword>
<reference evidence="3" key="1">
    <citation type="submission" date="2023-10" db="EMBL/GenBank/DDBJ databases">
        <authorList>
            <person name="Hackl T."/>
        </authorList>
    </citation>
    <scope>NUCLEOTIDE SEQUENCE</scope>
</reference>
<dbReference type="Pfam" id="PF10360">
    <property type="entry name" value="DUF2433"/>
    <property type="match status" value="1"/>
</dbReference>
<gene>
    <name evidence="3" type="ORF">KHLLAP_LOCUS4405</name>
</gene>
<accession>A0AAI8VAA8</accession>
<feature type="compositionally biased region" description="Acidic residues" evidence="1">
    <location>
        <begin position="610"/>
        <end position="620"/>
    </location>
</feature>
<dbReference type="Proteomes" id="UP001295740">
    <property type="component" value="Unassembled WGS sequence"/>
</dbReference>
<comment type="caution">
    <text evidence="3">The sequence shown here is derived from an EMBL/GenBank/DDBJ whole genome shotgun (WGS) entry which is preliminary data.</text>
</comment>
<feature type="domain" description="DUF2433" evidence="2">
    <location>
        <begin position="385"/>
        <end position="427"/>
    </location>
</feature>
<evidence type="ECO:0000259" key="2">
    <source>
        <dbReference type="Pfam" id="PF10360"/>
    </source>
</evidence>
<organism evidence="3 4">
    <name type="scientific">Anthostomella pinea</name>
    <dbReference type="NCBI Taxonomy" id="933095"/>
    <lineage>
        <taxon>Eukaryota</taxon>
        <taxon>Fungi</taxon>
        <taxon>Dikarya</taxon>
        <taxon>Ascomycota</taxon>
        <taxon>Pezizomycotina</taxon>
        <taxon>Sordariomycetes</taxon>
        <taxon>Xylariomycetidae</taxon>
        <taxon>Xylariales</taxon>
        <taxon>Xylariaceae</taxon>
        <taxon>Anthostomella</taxon>
    </lineage>
</organism>
<proteinExistence type="predicted"/>
<evidence type="ECO:0000313" key="4">
    <source>
        <dbReference type="Proteomes" id="UP001295740"/>
    </source>
</evidence>
<feature type="region of interest" description="Disordered" evidence="1">
    <location>
        <begin position="674"/>
        <end position="721"/>
    </location>
</feature>
<dbReference type="InterPro" id="IPR018829">
    <property type="entry name" value="DUF2433"/>
</dbReference>
<dbReference type="EMBL" id="CAUWAG010000006">
    <property type="protein sequence ID" value="CAJ2503937.1"/>
    <property type="molecule type" value="Genomic_DNA"/>
</dbReference>
<protein>
    <submittedName>
        <fullName evidence="3">Uu.00g113310.m01.CDS01</fullName>
    </submittedName>
</protein>